<keyword evidence="9" id="KW-1185">Reference proteome</keyword>
<proteinExistence type="inferred from homology"/>
<dbReference type="PANTHER" id="PTHR46630">
    <property type="entry name" value="TETRATRICOPEPTIDE REPEAT PROTEIN 29"/>
    <property type="match status" value="1"/>
</dbReference>
<keyword evidence="2" id="KW-0963">Cytoplasm</keyword>
<feature type="coiled-coil region" evidence="6">
    <location>
        <begin position="495"/>
        <end position="524"/>
    </location>
</feature>
<dbReference type="PROSITE" id="PS00622">
    <property type="entry name" value="HTH_LUXR_1"/>
    <property type="match status" value="1"/>
</dbReference>
<organism evidence="8 9">
    <name type="scientific">Agaribacillus aureus</name>
    <dbReference type="NCBI Taxonomy" id="3051825"/>
    <lineage>
        <taxon>Bacteria</taxon>
        <taxon>Pseudomonadati</taxon>
        <taxon>Bacteroidota</taxon>
        <taxon>Cytophagia</taxon>
        <taxon>Cytophagales</taxon>
        <taxon>Splendidivirgaceae</taxon>
        <taxon>Agaribacillus</taxon>
    </lineage>
</organism>
<dbReference type="InterPro" id="IPR016032">
    <property type="entry name" value="Sig_transdc_resp-reg_C-effctor"/>
</dbReference>
<evidence type="ECO:0000256" key="6">
    <source>
        <dbReference type="SAM" id="Coils"/>
    </source>
</evidence>
<dbReference type="Pfam" id="PF13424">
    <property type="entry name" value="TPR_12"/>
    <property type="match status" value="2"/>
</dbReference>
<evidence type="ECO:0000256" key="5">
    <source>
        <dbReference type="ARBA" id="ARBA00038253"/>
    </source>
</evidence>
<dbReference type="PANTHER" id="PTHR46630:SF1">
    <property type="entry name" value="TETRATRICOPEPTIDE REPEAT PROTEIN 29"/>
    <property type="match status" value="1"/>
</dbReference>
<dbReference type="EMBL" id="JAUJEB010000014">
    <property type="protein sequence ID" value="MDN5217256.1"/>
    <property type="molecule type" value="Genomic_DNA"/>
</dbReference>
<dbReference type="InterPro" id="IPR019734">
    <property type="entry name" value="TPR_rpt"/>
</dbReference>
<evidence type="ECO:0000256" key="3">
    <source>
        <dbReference type="ARBA" id="ARBA00022737"/>
    </source>
</evidence>
<name>A0ABT8LJR4_9BACT</name>
<keyword evidence="3" id="KW-0677">Repeat</keyword>
<sequence length="675" mass="78137">MAKFFISIFFVTNTFITISAQDLTTSFRYIDSLITADQFEKADWLLDSIQRIPYIARHEWYRVELDILKGDLCLGKNNYIESIKHYRSILTKAHPADTASALKFAKALNDLGIAYYHTSKPDSAKNVHHRSIEIYRSYGDQQGLAYNYNNLAIIAKDLKEIDKALNYYQKSSDAARSINDSLGFGFIALNLGVLCYDNKREIEAIEYFYEALEIFTALGKDTRANSVKTRLGKAYLRLNVFNSARSILNQAREYFTIHKEYWHLSHVYIYLSDMFIAQNQPDSAIYFLNSALECSGQMNDKTVSGQIYYRFGKVFEIKEDLDSAHYYFERSLNGFAGTHLDGEMISRLALAKLLLARGEFERAIRESEKVRAMANGNLGSRHEEVAYTILYEANKALGNNLKAFRNLEALQSVKDSLFNKEKALEVARIEYGNYLETREAEQKAEREKLKLAYQQDLNEQRWVKRFAIACFLSLVIILSCWYRSHRLKKRDNAYLARKNSIIEAANNELRALREKDRINQLREKALMNKSIATKERELAAIVMVNHEKNTILCNIDQRLAEMIEMVEDDTKIGLKELKRLVSSNLNLGESWNSFIHQFVTVHPNFFESLKKLNPDLTLHDLKLCAYLKIGMDNKNIAQVTYVAPDSVKKSITRLRKKLKLNQQQNIRHFVMHLDN</sequence>
<comment type="caution">
    <text evidence="8">The sequence shown here is derived from an EMBL/GenBank/DDBJ whole genome shotgun (WGS) entry which is preliminary data.</text>
</comment>
<dbReference type="SUPFAM" id="SSF46894">
    <property type="entry name" value="C-terminal effector domain of the bipartite response regulators"/>
    <property type="match status" value="1"/>
</dbReference>
<dbReference type="InterPro" id="IPR011990">
    <property type="entry name" value="TPR-like_helical_dom_sf"/>
</dbReference>
<protein>
    <submittedName>
        <fullName evidence="8">Tetratricopeptide repeat protein</fullName>
    </submittedName>
</protein>
<evidence type="ECO:0000256" key="4">
    <source>
        <dbReference type="ARBA" id="ARBA00022803"/>
    </source>
</evidence>
<keyword evidence="4" id="KW-0802">TPR repeat</keyword>
<dbReference type="Gene3D" id="1.25.40.10">
    <property type="entry name" value="Tetratricopeptide repeat domain"/>
    <property type="match status" value="2"/>
</dbReference>
<dbReference type="SUPFAM" id="SSF48452">
    <property type="entry name" value="TPR-like"/>
    <property type="match status" value="2"/>
</dbReference>
<comment type="subcellular location">
    <subcellularLocation>
        <location evidence="1">Cytoplasm</location>
    </subcellularLocation>
</comment>
<accession>A0ABT8LJR4</accession>
<evidence type="ECO:0000313" key="8">
    <source>
        <dbReference type="EMBL" id="MDN5217256.1"/>
    </source>
</evidence>
<evidence type="ECO:0000256" key="1">
    <source>
        <dbReference type="ARBA" id="ARBA00004496"/>
    </source>
</evidence>
<dbReference type="Proteomes" id="UP001172083">
    <property type="component" value="Unassembled WGS sequence"/>
</dbReference>
<comment type="similarity">
    <text evidence="5">Belongs to the Rap family.</text>
</comment>
<dbReference type="SMART" id="SM00028">
    <property type="entry name" value="TPR"/>
    <property type="match status" value="5"/>
</dbReference>
<reference evidence="8" key="1">
    <citation type="submission" date="2023-06" db="EMBL/GenBank/DDBJ databases">
        <title>Genomic of Agaribacillus aureum.</title>
        <authorList>
            <person name="Wang G."/>
        </authorList>
    </citation>
    <scope>NUCLEOTIDE SEQUENCE</scope>
    <source>
        <strain evidence="8">BMA12</strain>
    </source>
</reference>
<evidence type="ECO:0000259" key="7">
    <source>
        <dbReference type="PROSITE" id="PS00622"/>
    </source>
</evidence>
<evidence type="ECO:0000256" key="2">
    <source>
        <dbReference type="ARBA" id="ARBA00022490"/>
    </source>
</evidence>
<evidence type="ECO:0000313" key="9">
    <source>
        <dbReference type="Proteomes" id="UP001172083"/>
    </source>
</evidence>
<dbReference type="InterPro" id="IPR000792">
    <property type="entry name" value="Tscrpt_reg_LuxR_C"/>
</dbReference>
<dbReference type="RefSeq" id="WP_346762593.1">
    <property type="nucleotide sequence ID" value="NZ_JAUJEB010000014.1"/>
</dbReference>
<feature type="domain" description="HTH luxR-type" evidence="7">
    <location>
        <begin position="630"/>
        <end position="657"/>
    </location>
</feature>
<gene>
    <name evidence="8" type="ORF">QQ020_34605</name>
</gene>
<keyword evidence="6" id="KW-0175">Coiled coil</keyword>
<dbReference type="InterPro" id="IPR051476">
    <property type="entry name" value="Bac_ResReg_Asp_Phosphatase"/>
</dbReference>